<evidence type="ECO:0000313" key="1">
    <source>
        <dbReference type="EMBL" id="ETW45866.1"/>
    </source>
</evidence>
<dbReference type="AlphaFoldDB" id="A0A024WH66"/>
<accession>A0A024WH66</accession>
<dbReference type="EMBL" id="KI925923">
    <property type="protein sequence ID" value="ETW45866.1"/>
    <property type="molecule type" value="Genomic_DNA"/>
</dbReference>
<gene>
    <name evidence="1" type="ORF">PFMALIP_06070</name>
</gene>
<reference evidence="1 2" key="2">
    <citation type="submission" date="2013-02" db="EMBL/GenBank/DDBJ databases">
        <title>The Genome Sequence of Plasmodium falciparum MaliPS096_E11.</title>
        <authorList>
            <consortium name="The Broad Institute Genome Sequencing Platform"/>
            <consortium name="The Broad Institute Genome Sequencing Center for Infectious Disease"/>
            <person name="Neafsey D."/>
            <person name="Cheeseman I."/>
            <person name="Volkman S."/>
            <person name="Adams J."/>
            <person name="Walker B."/>
            <person name="Young S.K."/>
            <person name="Zeng Q."/>
            <person name="Gargeya S."/>
            <person name="Fitzgerald M."/>
            <person name="Haas B."/>
            <person name="Abouelleil A."/>
            <person name="Alvarado L."/>
            <person name="Arachchi H.M."/>
            <person name="Berlin A.M."/>
            <person name="Chapman S.B."/>
            <person name="Dewar J."/>
            <person name="Goldberg J."/>
            <person name="Griggs A."/>
            <person name="Gujja S."/>
            <person name="Hansen M."/>
            <person name="Howarth C."/>
            <person name="Imamovic A."/>
            <person name="Larimer J."/>
            <person name="McCowan C."/>
            <person name="Murphy C."/>
            <person name="Neiman D."/>
            <person name="Pearson M."/>
            <person name="Priest M."/>
            <person name="Roberts A."/>
            <person name="Saif S."/>
            <person name="Shea T."/>
            <person name="Sisk P."/>
            <person name="Sykes S."/>
            <person name="Wortman J."/>
            <person name="Nusbaum C."/>
            <person name="Birren B."/>
        </authorList>
    </citation>
    <scope>NUCLEOTIDE SEQUENCE [LARGE SCALE GENOMIC DNA]</scope>
    <source>
        <strain evidence="1 2">MaliPS096_E11</strain>
    </source>
</reference>
<name>A0A024WH66_PLAFA</name>
<organism evidence="1 2">
    <name type="scientific">Plasmodium falciparum MaliPS096_E11</name>
    <dbReference type="NCBI Taxonomy" id="1036727"/>
    <lineage>
        <taxon>Eukaryota</taxon>
        <taxon>Sar</taxon>
        <taxon>Alveolata</taxon>
        <taxon>Apicomplexa</taxon>
        <taxon>Aconoidasida</taxon>
        <taxon>Haemosporida</taxon>
        <taxon>Plasmodiidae</taxon>
        <taxon>Plasmodium</taxon>
        <taxon>Plasmodium (Laverania)</taxon>
    </lineage>
</organism>
<proteinExistence type="predicted"/>
<reference evidence="1 2" key="1">
    <citation type="submission" date="2013-02" db="EMBL/GenBank/DDBJ databases">
        <title>The Genome Annotation of Plasmodium falciparum MaliPS096_E11.</title>
        <authorList>
            <consortium name="The Broad Institute Genome Sequencing Platform"/>
            <consortium name="The Broad Institute Genome Sequencing Center for Infectious Disease"/>
            <person name="Neafsey D."/>
            <person name="Hoffman S."/>
            <person name="Volkman S."/>
            <person name="Rosenthal P."/>
            <person name="Walker B."/>
            <person name="Young S.K."/>
            <person name="Zeng Q."/>
            <person name="Gargeya S."/>
            <person name="Fitzgerald M."/>
            <person name="Haas B."/>
            <person name="Abouelleil A."/>
            <person name="Allen A.W."/>
            <person name="Alvarado L."/>
            <person name="Arachchi H.M."/>
            <person name="Berlin A.M."/>
            <person name="Chapman S.B."/>
            <person name="Gainer-Dewar J."/>
            <person name="Goldberg J."/>
            <person name="Griggs A."/>
            <person name="Gujja S."/>
            <person name="Hansen M."/>
            <person name="Howarth C."/>
            <person name="Imamovic A."/>
            <person name="Ireland A."/>
            <person name="Larimer J."/>
            <person name="McCowan C."/>
            <person name="Murphy C."/>
            <person name="Pearson M."/>
            <person name="Poon T.W."/>
            <person name="Priest M."/>
            <person name="Roberts A."/>
            <person name="Saif S."/>
            <person name="Shea T."/>
            <person name="Sisk P."/>
            <person name="Sykes S."/>
            <person name="Wortman J."/>
            <person name="Nusbaum C."/>
            <person name="Birren B."/>
        </authorList>
    </citation>
    <scope>NUCLEOTIDE SEQUENCE [LARGE SCALE GENOMIC DNA]</scope>
    <source>
        <strain evidence="1 2">MaliPS096_E11</strain>
    </source>
</reference>
<evidence type="ECO:0000313" key="2">
    <source>
        <dbReference type="Proteomes" id="UP000030699"/>
    </source>
</evidence>
<protein>
    <submittedName>
        <fullName evidence="1">Uncharacterized protein</fullName>
    </submittedName>
</protein>
<sequence>MKSYDSKNGDVNKKMHLHAYKTTHNAHKSIKVNHNVDKEHLHNVNTSHIYHAHNIP</sequence>
<dbReference type="Proteomes" id="UP000030699">
    <property type="component" value="Unassembled WGS sequence"/>
</dbReference>